<evidence type="ECO:0000259" key="2">
    <source>
        <dbReference type="Pfam" id="PF00857"/>
    </source>
</evidence>
<keyword evidence="1 3" id="KW-0378">Hydrolase</keyword>
<evidence type="ECO:0000313" key="4">
    <source>
        <dbReference type="Proteomes" id="UP000078386"/>
    </source>
</evidence>
<dbReference type="Pfam" id="PF00857">
    <property type="entry name" value="Isochorismatase"/>
    <property type="match status" value="1"/>
</dbReference>
<evidence type="ECO:0000313" key="3">
    <source>
        <dbReference type="EMBL" id="OAT52472.1"/>
    </source>
</evidence>
<dbReference type="Gene3D" id="3.40.50.850">
    <property type="entry name" value="Isochorismatase-like"/>
    <property type="match status" value="1"/>
</dbReference>
<sequence length="180" mass="19501">MQALLIIDMQGFVPDRIERGMSYFPTRSIDNMRTAIGAFRAAGKPILHVRHQTLEAGSPLHRDSAHFQPVAGFEEQVGEPVFIKTTSSAFSSTDLHGWLQRAQISEIAVIGAVAGYCVNSTVRMGADLGLSITVIRDAVLSFPLESAEISAEDVYRVTLGLLVNGFARGINTAELQLNSN</sequence>
<dbReference type="PANTHER" id="PTHR43540:SF1">
    <property type="entry name" value="ISOCHORISMATASE HYDROLASE"/>
    <property type="match status" value="1"/>
</dbReference>
<keyword evidence="4" id="KW-1185">Reference proteome</keyword>
<reference evidence="3 4" key="1">
    <citation type="submission" date="2016-04" db="EMBL/GenBank/DDBJ databases">
        <title>ATOL: Assembling a taxonomically balanced genome-scale reconstruction of the evolutionary history of the Enterobacteriaceae.</title>
        <authorList>
            <person name="Plunkett G.III."/>
            <person name="Neeno-Eckwall E.C."/>
            <person name="Glasner J.D."/>
            <person name="Perna N.T."/>
        </authorList>
    </citation>
    <scope>NUCLEOTIDE SEQUENCE [LARGE SCALE GENOMIC DNA]</scope>
    <source>
        <strain evidence="3 4">ATCC 51603</strain>
    </source>
</reference>
<gene>
    <name evidence="3" type="ORF">M989_02437</name>
</gene>
<name>A0A1B7JX52_9ENTR</name>
<dbReference type="EMBL" id="LXEU01000049">
    <property type="protein sequence ID" value="OAT52472.1"/>
    <property type="molecule type" value="Genomic_DNA"/>
</dbReference>
<dbReference type="EC" id="3.3.2.1" evidence="3"/>
<organism evidence="3 4">
    <name type="scientific">Kluyvera georgiana ATCC 51603</name>
    <dbReference type="NCBI Taxonomy" id="1354264"/>
    <lineage>
        <taxon>Bacteria</taxon>
        <taxon>Pseudomonadati</taxon>
        <taxon>Pseudomonadota</taxon>
        <taxon>Gammaproteobacteria</taxon>
        <taxon>Enterobacterales</taxon>
        <taxon>Enterobacteriaceae</taxon>
        <taxon>Kluyvera</taxon>
    </lineage>
</organism>
<protein>
    <submittedName>
        <fullName evidence="3">Isochorismatase</fullName>
        <ecNumber evidence="3">3.3.2.1</ecNumber>
    </submittedName>
</protein>
<dbReference type="InterPro" id="IPR000868">
    <property type="entry name" value="Isochorismatase-like_dom"/>
</dbReference>
<dbReference type="InterPro" id="IPR050272">
    <property type="entry name" value="Isochorismatase-like_hydrls"/>
</dbReference>
<feature type="domain" description="Isochorismatase-like" evidence="2">
    <location>
        <begin position="3"/>
        <end position="152"/>
    </location>
</feature>
<dbReference type="Proteomes" id="UP000078386">
    <property type="component" value="Unassembled WGS sequence"/>
</dbReference>
<dbReference type="PATRIC" id="fig|1354264.4.peg.2537"/>
<proteinExistence type="predicted"/>
<comment type="caution">
    <text evidence="3">The sequence shown here is derived from an EMBL/GenBank/DDBJ whole genome shotgun (WGS) entry which is preliminary data.</text>
</comment>
<dbReference type="PANTHER" id="PTHR43540">
    <property type="entry name" value="PEROXYUREIDOACRYLATE/UREIDOACRYLATE AMIDOHYDROLASE-RELATED"/>
    <property type="match status" value="1"/>
</dbReference>
<accession>A0A1B7JX52</accession>
<dbReference type="GO" id="GO:0008908">
    <property type="term" value="F:isochorismatase activity"/>
    <property type="evidence" value="ECO:0007669"/>
    <property type="project" value="UniProtKB-EC"/>
</dbReference>
<evidence type="ECO:0000256" key="1">
    <source>
        <dbReference type="ARBA" id="ARBA00022801"/>
    </source>
</evidence>
<dbReference type="InterPro" id="IPR036380">
    <property type="entry name" value="Isochorismatase-like_sf"/>
</dbReference>
<dbReference type="RefSeq" id="WP_064545634.1">
    <property type="nucleotide sequence ID" value="NZ_LXEU01000049.1"/>
</dbReference>
<dbReference type="SUPFAM" id="SSF52499">
    <property type="entry name" value="Isochorismatase-like hydrolases"/>
    <property type="match status" value="1"/>
</dbReference>
<dbReference type="AlphaFoldDB" id="A0A1B7JX52"/>